<evidence type="ECO:0008006" key="4">
    <source>
        <dbReference type="Google" id="ProtNLM"/>
    </source>
</evidence>
<keyword evidence="3" id="KW-1185">Reference proteome</keyword>
<evidence type="ECO:0000256" key="1">
    <source>
        <dbReference type="SAM" id="MobiDB-lite"/>
    </source>
</evidence>
<dbReference type="Gene3D" id="1.25.10.10">
    <property type="entry name" value="Leucine-rich Repeat Variant"/>
    <property type="match status" value="1"/>
</dbReference>
<accession>A0A196SKY4</accession>
<dbReference type="InterPro" id="IPR016024">
    <property type="entry name" value="ARM-type_fold"/>
</dbReference>
<evidence type="ECO:0000313" key="3">
    <source>
        <dbReference type="Proteomes" id="UP000078348"/>
    </source>
</evidence>
<dbReference type="AlphaFoldDB" id="A0A196SKY4"/>
<organism evidence="2 3">
    <name type="scientific">Blastocystis sp. subtype 1 (strain ATCC 50177 / NandII)</name>
    <dbReference type="NCBI Taxonomy" id="478820"/>
    <lineage>
        <taxon>Eukaryota</taxon>
        <taxon>Sar</taxon>
        <taxon>Stramenopiles</taxon>
        <taxon>Bigyra</taxon>
        <taxon>Opalozoa</taxon>
        <taxon>Opalinata</taxon>
        <taxon>Blastocystidae</taxon>
        <taxon>Blastocystis</taxon>
    </lineage>
</organism>
<dbReference type="Proteomes" id="UP000078348">
    <property type="component" value="Unassembled WGS sequence"/>
</dbReference>
<protein>
    <recommendedName>
        <fullName evidence="4">Pre-rRNA-processing protein RIX1 N-terminal domain-containing protein</fullName>
    </recommendedName>
</protein>
<sequence length="745" mass="80898">MSIQSAASIIDTYGLDSFSLDLIVSVFKNQGVFSSSKESVDAIAKFVNRIVSAAEQNGGSSVSACCSILRIILEQDSVSHLEKCVVHMLDFAKSAVLFFPDFGTKNDALVMMQMVFQNLKSLPNQFVRDLLPKLKELVYFHLDVFKKESLLPVFLPALQSLAVLIRALQSSIKPILPNIESTLYLLMDNPSADIRRGACMVIAALTTCDKGDDLWKQTLSKCIATLRYDFAEIVSMVDTSFSAVPRLQLPSLTVYGAITPARALARLSTLLQLIQELLRNPPTPVSIPILPLYTVLLSLIEAYVPSGRRSEEASINGIALSPHDQWLLLPSLYPVALQTLQFTIARLRSYSFVAAQPLTRALRLFFLRCYTEDSLEVTQACLTTMRQLVLTLGPSALAMMTDVFPAVLRILRCMNTSRDTVTLAPAGKKPGKAGRRKSARAQLGKPGEAPTQTVEALEWAQRPGASRVFEATLAWVAAAVANARFVAESARLELELELFAAVAQLVAPSAVHRSRHGACCDSALREALLAAVRACCSAPLPSGQGSPLLALLPAVLEVQRVCEEGAARLGTAVVSGALGLMQHAPCGALFRPVRNVIDVTMNEERVVPSGEHGEPMMPSGEPMMPSSEVVTASEVVASEATVSVEKNRDSVKRIGIPVLPVSEAKTQETAETVPVMTGETEKRVKLSEVHQEIEHLRKLSQDFVEMERKKSVELLNQVIPAASTNDGFAFSDDNSDDFDVPDAPM</sequence>
<feature type="compositionally biased region" description="Basic residues" evidence="1">
    <location>
        <begin position="429"/>
        <end position="439"/>
    </location>
</feature>
<gene>
    <name evidence="2" type="ORF">AV274_1413</name>
</gene>
<dbReference type="InterPro" id="IPR011989">
    <property type="entry name" value="ARM-like"/>
</dbReference>
<proteinExistence type="predicted"/>
<evidence type="ECO:0000313" key="2">
    <source>
        <dbReference type="EMBL" id="OAO16857.1"/>
    </source>
</evidence>
<feature type="region of interest" description="Disordered" evidence="1">
    <location>
        <begin position="725"/>
        <end position="745"/>
    </location>
</feature>
<feature type="region of interest" description="Disordered" evidence="1">
    <location>
        <begin position="424"/>
        <end position="453"/>
    </location>
</feature>
<reference evidence="2 3" key="1">
    <citation type="submission" date="2016-05" db="EMBL/GenBank/DDBJ databases">
        <title>Nuclear genome of Blastocystis sp. subtype 1 NandII.</title>
        <authorList>
            <person name="Gentekaki E."/>
            <person name="Curtis B."/>
            <person name="Stairs C."/>
            <person name="Eme L."/>
            <person name="Herman E."/>
            <person name="Klimes V."/>
            <person name="Arias M.C."/>
            <person name="Elias M."/>
            <person name="Hilliou F."/>
            <person name="Klute M."/>
            <person name="Malik S.-B."/>
            <person name="Pightling A."/>
            <person name="Rachubinski R."/>
            <person name="Salas D."/>
            <person name="Schlacht A."/>
            <person name="Suga H."/>
            <person name="Archibald J."/>
            <person name="Ball S.G."/>
            <person name="Clark G."/>
            <person name="Dacks J."/>
            <person name="Van Der Giezen M."/>
            <person name="Tsaousis A."/>
            <person name="Roger A."/>
        </authorList>
    </citation>
    <scope>NUCLEOTIDE SEQUENCE [LARGE SCALE GENOMIC DNA]</scope>
    <source>
        <strain evidence="3">ATCC 50177 / NandII</strain>
    </source>
</reference>
<feature type="compositionally biased region" description="Acidic residues" evidence="1">
    <location>
        <begin position="733"/>
        <end position="745"/>
    </location>
</feature>
<name>A0A196SKY4_BLAHN</name>
<dbReference type="SUPFAM" id="SSF48371">
    <property type="entry name" value="ARM repeat"/>
    <property type="match status" value="1"/>
</dbReference>
<dbReference type="OrthoDB" id="10614702at2759"/>
<comment type="caution">
    <text evidence="2">The sequence shown here is derived from an EMBL/GenBank/DDBJ whole genome shotgun (WGS) entry which is preliminary data.</text>
</comment>
<dbReference type="EMBL" id="LXWW01000056">
    <property type="protein sequence ID" value="OAO16857.1"/>
    <property type="molecule type" value="Genomic_DNA"/>
</dbReference>